<feature type="compositionally biased region" description="Basic and acidic residues" evidence="13">
    <location>
        <begin position="504"/>
        <end position="522"/>
    </location>
</feature>
<keyword evidence="7" id="KW-0067">ATP-binding</keyword>
<dbReference type="AlphaFoldDB" id="W9YB90"/>
<dbReference type="OrthoDB" id="10265785at2759"/>
<dbReference type="RefSeq" id="XP_007731185.1">
    <property type="nucleotide sequence ID" value="XM_007732995.1"/>
</dbReference>
<dbReference type="InterPro" id="IPR003395">
    <property type="entry name" value="RecF/RecN/SMC_N"/>
</dbReference>
<feature type="compositionally biased region" description="Low complexity" evidence="13">
    <location>
        <begin position="25"/>
        <end position="37"/>
    </location>
</feature>
<evidence type="ECO:0000256" key="7">
    <source>
        <dbReference type="ARBA" id="ARBA00022840"/>
    </source>
</evidence>
<dbReference type="eggNOG" id="KOG0250">
    <property type="taxonomic scope" value="Eukaryota"/>
</dbReference>
<feature type="compositionally biased region" description="Acidic residues" evidence="13">
    <location>
        <begin position="70"/>
        <end position="80"/>
    </location>
</feature>
<feature type="domain" description="RecF/RecN/SMC N-terminal" evidence="14">
    <location>
        <begin position="354"/>
        <end position="1115"/>
    </location>
</feature>
<evidence type="ECO:0000256" key="5">
    <source>
        <dbReference type="ARBA" id="ARBA00022741"/>
    </source>
</evidence>
<dbReference type="GO" id="GO:0005524">
    <property type="term" value="F:ATP binding"/>
    <property type="evidence" value="ECO:0007669"/>
    <property type="project" value="UniProtKB-KW"/>
</dbReference>
<organism evidence="16 17">
    <name type="scientific">Capronia epimyces CBS 606.96</name>
    <dbReference type="NCBI Taxonomy" id="1182542"/>
    <lineage>
        <taxon>Eukaryota</taxon>
        <taxon>Fungi</taxon>
        <taxon>Dikarya</taxon>
        <taxon>Ascomycota</taxon>
        <taxon>Pezizomycotina</taxon>
        <taxon>Eurotiomycetes</taxon>
        <taxon>Chaetothyriomycetidae</taxon>
        <taxon>Chaetothyriales</taxon>
        <taxon>Herpotrichiellaceae</taxon>
        <taxon>Capronia</taxon>
    </lineage>
</organism>
<comment type="similarity">
    <text evidence="3">Belongs to the SMC family. SMC6 subfamily.</text>
</comment>
<evidence type="ECO:0000259" key="14">
    <source>
        <dbReference type="Pfam" id="PF02463"/>
    </source>
</evidence>
<evidence type="ECO:0000259" key="15">
    <source>
        <dbReference type="Pfam" id="PF13476"/>
    </source>
</evidence>
<dbReference type="GO" id="GO:0030915">
    <property type="term" value="C:Smc5-Smc6 complex"/>
    <property type="evidence" value="ECO:0007669"/>
    <property type="project" value="TreeGrafter"/>
</dbReference>
<evidence type="ECO:0000256" key="8">
    <source>
        <dbReference type="ARBA" id="ARBA00023054"/>
    </source>
</evidence>
<dbReference type="InterPro" id="IPR038729">
    <property type="entry name" value="Rad50/SbcC_AAA"/>
</dbReference>
<feature type="coiled-coil region" evidence="12">
    <location>
        <begin position="830"/>
        <end position="987"/>
    </location>
</feature>
<dbReference type="GO" id="GO:0003684">
    <property type="term" value="F:damaged DNA binding"/>
    <property type="evidence" value="ECO:0007669"/>
    <property type="project" value="TreeGrafter"/>
</dbReference>
<accession>W9YB90</accession>
<gene>
    <name evidence="16" type="ORF">A1O3_02855</name>
</gene>
<evidence type="ECO:0000256" key="1">
    <source>
        <dbReference type="ARBA" id="ARBA00004123"/>
    </source>
</evidence>
<dbReference type="Pfam" id="PF13476">
    <property type="entry name" value="AAA_23"/>
    <property type="match status" value="1"/>
</dbReference>
<comment type="caution">
    <text evidence="16">The sequence shown here is derived from an EMBL/GenBank/DDBJ whole genome shotgun (WGS) entry which is preliminary data.</text>
</comment>
<feature type="compositionally biased region" description="Basic and acidic residues" evidence="13">
    <location>
        <begin position="43"/>
        <end position="61"/>
    </location>
</feature>
<dbReference type="STRING" id="1182542.W9YB90"/>
<evidence type="ECO:0000256" key="13">
    <source>
        <dbReference type="SAM" id="MobiDB-lite"/>
    </source>
</evidence>
<dbReference type="HOGENOM" id="CLU_009063_0_0_1"/>
<evidence type="ECO:0000313" key="17">
    <source>
        <dbReference type="Proteomes" id="UP000019478"/>
    </source>
</evidence>
<feature type="domain" description="Rad50/SbcC-type AAA" evidence="15">
    <location>
        <begin position="113"/>
        <end position="328"/>
    </location>
</feature>
<keyword evidence="17" id="KW-1185">Reference proteome</keyword>
<dbReference type="PANTHER" id="PTHR19306:SF6">
    <property type="entry name" value="STRUCTURAL MAINTENANCE OF CHROMOSOMES PROTEIN 6"/>
    <property type="match status" value="1"/>
</dbReference>
<evidence type="ECO:0000256" key="10">
    <source>
        <dbReference type="ARBA" id="ARBA00023204"/>
    </source>
</evidence>
<dbReference type="GeneID" id="19166985"/>
<keyword evidence="11" id="KW-0539">Nucleus</keyword>
<feature type="coiled-coil region" evidence="12">
    <location>
        <begin position="277"/>
        <end position="325"/>
    </location>
</feature>
<keyword evidence="10" id="KW-0234">DNA repair</keyword>
<proteinExistence type="inferred from homology"/>
<dbReference type="Pfam" id="PF02463">
    <property type="entry name" value="SMC_N"/>
    <property type="match status" value="1"/>
</dbReference>
<reference evidence="16 17" key="1">
    <citation type="submission" date="2013-03" db="EMBL/GenBank/DDBJ databases">
        <title>The Genome Sequence of Capronia epimyces CBS 606.96.</title>
        <authorList>
            <consortium name="The Broad Institute Genomics Platform"/>
            <person name="Cuomo C."/>
            <person name="de Hoog S."/>
            <person name="Gorbushina A."/>
            <person name="Walker B."/>
            <person name="Young S.K."/>
            <person name="Zeng Q."/>
            <person name="Gargeya S."/>
            <person name="Fitzgerald M."/>
            <person name="Haas B."/>
            <person name="Abouelleil A."/>
            <person name="Allen A.W."/>
            <person name="Alvarado L."/>
            <person name="Arachchi H.M."/>
            <person name="Berlin A.M."/>
            <person name="Chapman S.B."/>
            <person name="Gainer-Dewar J."/>
            <person name="Goldberg J."/>
            <person name="Griggs A."/>
            <person name="Gujja S."/>
            <person name="Hansen M."/>
            <person name="Howarth C."/>
            <person name="Imamovic A."/>
            <person name="Ireland A."/>
            <person name="Larimer J."/>
            <person name="McCowan C."/>
            <person name="Murphy C."/>
            <person name="Pearson M."/>
            <person name="Poon T.W."/>
            <person name="Priest M."/>
            <person name="Roberts A."/>
            <person name="Saif S."/>
            <person name="Shea T."/>
            <person name="Sisk P."/>
            <person name="Sykes S."/>
            <person name="Wortman J."/>
            <person name="Nusbaum C."/>
            <person name="Birren B."/>
        </authorList>
    </citation>
    <scope>NUCLEOTIDE SEQUENCE [LARGE SCALE GENOMIC DNA]</scope>
    <source>
        <strain evidence="16 17">CBS 606.96</strain>
    </source>
</reference>
<sequence>MAPPKRSAPFDDDDDADDSAHHLGQSSRATSPPQSSSNKRRRTSDESSVQRDASSDVDDRQNVSTPPSEIDSEEDGDDDEEAMLAATQAVEARKNSNRTTNNEPAAHGILEAVELENFMCHDYMEFKLGPLINFICGKNGSGKSAILTGIVLCLGGKASTTNRGARLQNFIKEGKDHARILCKIKNQGDHAYMPELYGNTIQVERYFSRTGTSGFKLKSEKGRVVSTRKFDLEEICDHMMLQIDNPMTVLSQDQARQFLGSSGQGEKYKFFMKGVQLEQLDQDYRVIEEQQENIRAKIEDKLPDLDDLKKKYERAKNKQEISQKYDSMLDKARDLRRVMAWAQVVEQENIRDSYAALVQEEDAKIAQAEARLAEVDEIFQQSDRAATAAREAYDASNEVVRQLQEERNEAKAQQEDIKRETQEAVAEQRSIRAALKDADKTIQTKKEAIQLEEQRLAELNGGGAAQRIAALENAKSTLEQAKQDYTQHKRQREHRLKDITDMETAEKEAEEAKKAQEQRVKQQEQNLKQLTEHRNSQDLAYHPNMPSLLKALQQERGFHDRPIGPLGKHVKLLRPEWSSILEKSFGTGLNAFIVFGKSDEILLSNIMRRAKCSLPIFIANRQPLNIREPDSRFDTVLRVLEIDNESVKKQLVIANAIEQTLLIPDMSEASDALYSGGRPLENVKRCYCFSPTSRLRGAALSYRNGQAAQDPIHEFHGTPRMRTDVDDTIRRQREAVQESKDQLRQAEEEWRSARDRHEKSKQALVRHDRMEREMQIAVQKAEDEQERIVEAIKEDAVEGGNRDVLLQQLADAKEQKTVHENSYLDSVAALDQLKTTLREATQKLNELGARIAEAEAAAAETQAAAQKAGKKRAYDLGEKNNVIAQIDDSKRDRAEMQRNVANMDEKIANFIGQAREVCERVNIPEGENHESLQKKYNRIQADYRKYHDRIGDREQIAAEAAKWSKAYESAKREVKGLSDLRDKLTETMVQRRYRWKQFRNFISHRSKASFMYMLSERGFRGTLTLDHKQKLMDIRVEPDITRRDGTGRSVRTLSGGEKSFAQICLLLAIWEAMGAPIRCLDEFDVFMDAVNRSTSVNLLIEGARQSIGGQFILISPGTKSDIKRAPDVNPIEIAAPERGQTRLVLATA</sequence>
<evidence type="ECO:0000256" key="11">
    <source>
        <dbReference type="ARBA" id="ARBA00023242"/>
    </source>
</evidence>
<dbReference type="GO" id="GO:0000724">
    <property type="term" value="P:double-strand break repair via homologous recombination"/>
    <property type="evidence" value="ECO:0007669"/>
    <property type="project" value="TreeGrafter"/>
</dbReference>
<feature type="region of interest" description="Disordered" evidence="13">
    <location>
        <begin position="504"/>
        <end position="525"/>
    </location>
</feature>
<dbReference type="GO" id="GO:0016887">
    <property type="term" value="F:ATP hydrolysis activity"/>
    <property type="evidence" value="ECO:0007669"/>
    <property type="project" value="InterPro"/>
</dbReference>
<keyword evidence="6" id="KW-0227">DNA damage</keyword>
<dbReference type="InterPro" id="IPR027417">
    <property type="entry name" value="P-loop_NTPase"/>
</dbReference>
<keyword evidence="5" id="KW-0547">Nucleotide-binding</keyword>
<evidence type="ECO:0000256" key="4">
    <source>
        <dbReference type="ARBA" id="ARBA00022454"/>
    </source>
</evidence>
<dbReference type="GO" id="GO:0035861">
    <property type="term" value="C:site of double-strand break"/>
    <property type="evidence" value="ECO:0007669"/>
    <property type="project" value="TreeGrafter"/>
</dbReference>
<protein>
    <recommendedName>
        <fullName evidence="18">RecF/RecN/SMC N-terminal domain-containing protein</fullName>
    </recommendedName>
</protein>
<comment type="subcellular location">
    <subcellularLocation>
        <location evidence="2">Chromosome</location>
    </subcellularLocation>
    <subcellularLocation>
        <location evidence="1">Nucleus</location>
    </subcellularLocation>
</comment>
<evidence type="ECO:0000256" key="6">
    <source>
        <dbReference type="ARBA" id="ARBA00022763"/>
    </source>
</evidence>
<evidence type="ECO:0000256" key="12">
    <source>
        <dbReference type="SAM" id="Coils"/>
    </source>
</evidence>
<evidence type="ECO:0000313" key="16">
    <source>
        <dbReference type="EMBL" id="EXJ89788.1"/>
    </source>
</evidence>
<dbReference type="GO" id="GO:0003697">
    <property type="term" value="F:single-stranded DNA binding"/>
    <property type="evidence" value="ECO:0007669"/>
    <property type="project" value="TreeGrafter"/>
</dbReference>
<dbReference type="GO" id="GO:0005634">
    <property type="term" value="C:nucleus"/>
    <property type="evidence" value="ECO:0007669"/>
    <property type="project" value="UniProtKB-SubCell"/>
</dbReference>
<name>W9YB90_9EURO</name>
<dbReference type="Gene3D" id="3.40.50.300">
    <property type="entry name" value="P-loop containing nucleotide triphosphate hydrolases"/>
    <property type="match status" value="2"/>
</dbReference>
<evidence type="ECO:0000256" key="3">
    <source>
        <dbReference type="ARBA" id="ARBA00006793"/>
    </source>
</evidence>
<feature type="coiled-coil region" evidence="12">
    <location>
        <begin position="729"/>
        <end position="794"/>
    </location>
</feature>
<keyword evidence="4" id="KW-0158">Chromosome</keyword>
<evidence type="ECO:0008006" key="18">
    <source>
        <dbReference type="Google" id="ProtNLM"/>
    </source>
</evidence>
<keyword evidence="8 12" id="KW-0175">Coiled coil</keyword>
<dbReference type="Proteomes" id="UP000019478">
    <property type="component" value="Unassembled WGS sequence"/>
</dbReference>
<feature type="region of interest" description="Disordered" evidence="13">
    <location>
        <begin position="1"/>
        <end position="80"/>
    </location>
</feature>
<dbReference type="SUPFAM" id="SSF52540">
    <property type="entry name" value="P-loop containing nucleoside triphosphate hydrolases"/>
    <property type="match status" value="1"/>
</dbReference>
<dbReference type="PANTHER" id="PTHR19306">
    <property type="entry name" value="STRUCTURAL MAINTENANCE OF CHROMOSOMES 5,6 SMC5, SMC6"/>
    <property type="match status" value="1"/>
</dbReference>
<keyword evidence="9" id="KW-0233">DNA recombination</keyword>
<evidence type="ECO:0000256" key="9">
    <source>
        <dbReference type="ARBA" id="ARBA00023172"/>
    </source>
</evidence>
<dbReference type="EMBL" id="AMGY01000002">
    <property type="protein sequence ID" value="EXJ89788.1"/>
    <property type="molecule type" value="Genomic_DNA"/>
</dbReference>
<evidence type="ECO:0000256" key="2">
    <source>
        <dbReference type="ARBA" id="ARBA00004286"/>
    </source>
</evidence>